<evidence type="ECO:0000313" key="3">
    <source>
        <dbReference type="EMBL" id="MDC3416560.1"/>
    </source>
</evidence>
<dbReference type="AlphaFoldDB" id="A0A9X4AFT6"/>
<keyword evidence="4" id="KW-1185">Reference proteome</keyword>
<reference evidence="3" key="1">
    <citation type="submission" date="2022-06" db="EMBL/GenBank/DDBJ databases">
        <title>Aquibacillus sp. a new bacterium isolated from soil saline samples.</title>
        <authorList>
            <person name="Galisteo C."/>
            <person name="De La Haba R."/>
            <person name="Sanchez-Porro C."/>
            <person name="Ventosa A."/>
        </authorList>
    </citation>
    <scope>NUCLEOTIDE SEQUENCE</scope>
    <source>
        <strain evidence="3">3ASR75-54</strain>
    </source>
</reference>
<keyword evidence="2" id="KW-0732">Signal</keyword>
<dbReference type="EMBL" id="JAMQKC010000003">
    <property type="protein sequence ID" value="MDC3416560.1"/>
    <property type="molecule type" value="Genomic_DNA"/>
</dbReference>
<proteinExistence type="predicted"/>
<accession>A0A9X4AFT6</accession>
<sequence>MQNLLLFFLLAFLLAACSNETPAITKVESDETNKEQSPVLIEKEKESKSDEEVERSIEFNLPKEQVLINLDQVTILKQYLAGITNKRFEINQMQLSQVLDFESLYLLRFSCRQDTCSYLLLDQDGDGRSFLLEDLTKLDKIQTSSDKEKLLFTFNRVEDEIENPSTKLLVMDLASWKPVPLVNEQFNGNLNTYQTNIANAEWKNDNTLSIKLENTAVAPPKENNKTEDGTTIEINLENMK</sequence>
<feature type="region of interest" description="Disordered" evidence="1">
    <location>
        <begin position="27"/>
        <end position="48"/>
    </location>
</feature>
<dbReference type="Proteomes" id="UP001145069">
    <property type="component" value="Unassembled WGS sequence"/>
</dbReference>
<evidence type="ECO:0000256" key="2">
    <source>
        <dbReference type="SAM" id="SignalP"/>
    </source>
</evidence>
<gene>
    <name evidence="3" type="ORF">NC799_06475</name>
</gene>
<feature type="chain" id="PRO_5040934678" description="DUF5068 domain-containing protein" evidence="2">
    <location>
        <begin position="24"/>
        <end position="240"/>
    </location>
</feature>
<comment type="caution">
    <text evidence="3">The sequence shown here is derived from an EMBL/GenBank/DDBJ whole genome shotgun (WGS) entry which is preliminary data.</text>
</comment>
<feature type="signal peptide" evidence="2">
    <location>
        <begin position="1"/>
        <end position="23"/>
    </location>
</feature>
<name>A0A9X4AFT6_9BACI</name>
<evidence type="ECO:0000256" key="1">
    <source>
        <dbReference type="SAM" id="MobiDB-lite"/>
    </source>
</evidence>
<protein>
    <recommendedName>
        <fullName evidence="5">DUF5068 domain-containing protein</fullName>
    </recommendedName>
</protein>
<evidence type="ECO:0008006" key="5">
    <source>
        <dbReference type="Google" id="ProtNLM"/>
    </source>
</evidence>
<organism evidence="3 4">
    <name type="scientific">Aquibacillus salsiterrae</name>
    <dbReference type="NCBI Taxonomy" id="2950439"/>
    <lineage>
        <taxon>Bacteria</taxon>
        <taxon>Bacillati</taxon>
        <taxon>Bacillota</taxon>
        <taxon>Bacilli</taxon>
        <taxon>Bacillales</taxon>
        <taxon>Bacillaceae</taxon>
        <taxon>Aquibacillus</taxon>
    </lineage>
</organism>
<dbReference type="RefSeq" id="WP_272445562.1">
    <property type="nucleotide sequence ID" value="NZ_JAMQKC010000003.1"/>
</dbReference>
<evidence type="ECO:0000313" key="4">
    <source>
        <dbReference type="Proteomes" id="UP001145069"/>
    </source>
</evidence>